<sequence>MTGKQLARVASGLGYGGRGTRVISMDRERVWCGRHLLRRATALYLGLYERLGSAGDGPLPDKIAEAMRNVWRSGLHDRPDYINGTSYLERVARGS</sequence>
<reference evidence="1 2" key="1">
    <citation type="submission" date="2024-10" db="EMBL/GenBank/DDBJ databases">
        <title>The Natural Products Discovery Center: Release of the First 8490 Sequenced Strains for Exploring Actinobacteria Biosynthetic Diversity.</title>
        <authorList>
            <person name="Kalkreuter E."/>
            <person name="Kautsar S.A."/>
            <person name="Yang D."/>
            <person name="Bader C.D."/>
            <person name="Teijaro C.N."/>
            <person name="Fluegel L."/>
            <person name="Davis C.M."/>
            <person name="Simpson J.R."/>
            <person name="Lauterbach L."/>
            <person name="Steele A.D."/>
            <person name="Gui C."/>
            <person name="Meng S."/>
            <person name="Li G."/>
            <person name="Viehrig K."/>
            <person name="Ye F."/>
            <person name="Su P."/>
            <person name="Kiefer A.F."/>
            <person name="Nichols A."/>
            <person name="Cepeda A.J."/>
            <person name="Yan W."/>
            <person name="Fan B."/>
            <person name="Jiang Y."/>
            <person name="Adhikari A."/>
            <person name="Zheng C.-J."/>
            <person name="Schuster L."/>
            <person name="Cowan T.M."/>
            <person name="Smanski M.J."/>
            <person name="Chevrette M.G."/>
            <person name="De Carvalho L.P.S."/>
            <person name="Shen B."/>
        </authorList>
    </citation>
    <scope>NUCLEOTIDE SEQUENCE [LARGE SCALE GENOMIC DNA]</scope>
    <source>
        <strain evidence="1 2">NPDC050545</strain>
    </source>
</reference>
<gene>
    <name evidence="1" type="ORF">ACIBG2_01220</name>
</gene>
<comment type="caution">
    <text evidence="1">The sequence shown here is derived from an EMBL/GenBank/DDBJ whole genome shotgun (WGS) entry which is preliminary data.</text>
</comment>
<keyword evidence="2" id="KW-1185">Reference proteome</keyword>
<organism evidence="1 2">
    <name type="scientific">Nonomuraea typhae</name>
    <dbReference type="NCBI Taxonomy" id="2603600"/>
    <lineage>
        <taxon>Bacteria</taxon>
        <taxon>Bacillati</taxon>
        <taxon>Actinomycetota</taxon>
        <taxon>Actinomycetes</taxon>
        <taxon>Streptosporangiales</taxon>
        <taxon>Streptosporangiaceae</taxon>
        <taxon>Nonomuraea</taxon>
    </lineage>
</organism>
<evidence type="ECO:0000313" key="1">
    <source>
        <dbReference type="EMBL" id="MFI6495971.1"/>
    </source>
</evidence>
<accession>A0ABW7YJZ2</accession>
<dbReference type="EMBL" id="JBITGY010000001">
    <property type="protein sequence ID" value="MFI6495971.1"/>
    <property type="molecule type" value="Genomic_DNA"/>
</dbReference>
<name>A0ABW7YJZ2_9ACTN</name>
<protein>
    <submittedName>
        <fullName evidence="1">Uncharacterized protein</fullName>
    </submittedName>
</protein>
<proteinExistence type="predicted"/>
<dbReference type="RefSeq" id="WP_397077805.1">
    <property type="nucleotide sequence ID" value="NZ_JBITGY010000001.1"/>
</dbReference>
<evidence type="ECO:0000313" key="2">
    <source>
        <dbReference type="Proteomes" id="UP001612741"/>
    </source>
</evidence>
<dbReference type="Proteomes" id="UP001612741">
    <property type="component" value="Unassembled WGS sequence"/>
</dbReference>